<dbReference type="Pfam" id="PF19514">
    <property type="entry name" value="MobC_2"/>
    <property type="match status" value="1"/>
</dbReference>
<protein>
    <submittedName>
        <fullName evidence="1">Uncharacterized protein</fullName>
    </submittedName>
</protein>
<organism evidence="1 2">
    <name type="scientific">Bacteroides uniformis</name>
    <dbReference type="NCBI Taxonomy" id="820"/>
    <lineage>
        <taxon>Bacteria</taxon>
        <taxon>Pseudomonadati</taxon>
        <taxon>Bacteroidota</taxon>
        <taxon>Bacteroidia</taxon>
        <taxon>Bacteroidales</taxon>
        <taxon>Bacteroidaceae</taxon>
        <taxon>Bacteroides</taxon>
    </lineage>
</organism>
<evidence type="ECO:0000313" key="1">
    <source>
        <dbReference type="EMBL" id="GKH15568.1"/>
    </source>
</evidence>
<sequence length="54" mass="6342">MLVRNKAGHKVLADPRVHRYSVRLNSEENEKFLTMFEQSGMKNKAEFIFARIFG</sequence>
<name>A0AA37K276_BACUN</name>
<dbReference type="Proteomes" id="UP001055048">
    <property type="component" value="Unassembled WGS sequence"/>
</dbReference>
<reference evidence="1" key="1">
    <citation type="submission" date="2022-01" db="EMBL/GenBank/DDBJ databases">
        <title>Novel bile acid biosynthetic pathways are enriched in the microbiome of centenarians.</title>
        <authorList>
            <person name="Sato Y."/>
            <person name="Atarashi K."/>
            <person name="Plichta R.D."/>
            <person name="Arai Y."/>
            <person name="Sasajima S."/>
            <person name="Kearney M.S."/>
            <person name="Suda W."/>
            <person name="Takeshita K."/>
            <person name="Sasaki T."/>
            <person name="Okamoto S."/>
            <person name="Skelly N.A."/>
            <person name="Okamura Y."/>
            <person name="Vlamakis H."/>
            <person name="Li Y."/>
            <person name="Tanoue T."/>
            <person name="Takei H."/>
            <person name="Nittono H."/>
            <person name="Narushima S."/>
            <person name="Irie J."/>
            <person name="Itoh H."/>
            <person name="Moriya K."/>
            <person name="Sugiura Y."/>
            <person name="Suematsu M."/>
            <person name="Moritoki N."/>
            <person name="Shibata S."/>
            <person name="Littman R.D."/>
            <person name="Fischbach A.M."/>
            <person name="Uwamino Y."/>
            <person name="Inoue T."/>
            <person name="Honda A."/>
            <person name="Hattori M."/>
            <person name="Murai T."/>
            <person name="Xavier J.R."/>
            <person name="Hirose N."/>
            <person name="Honda K."/>
        </authorList>
    </citation>
    <scope>NUCLEOTIDE SEQUENCE</scope>
    <source>
        <strain evidence="1">CE91-St12</strain>
    </source>
</reference>
<dbReference type="AlphaFoldDB" id="A0AA37K276"/>
<dbReference type="InterPro" id="IPR045788">
    <property type="entry name" value="MobC_2"/>
</dbReference>
<dbReference type="EMBL" id="BQNL01000001">
    <property type="protein sequence ID" value="GKH15568.1"/>
    <property type="molecule type" value="Genomic_DNA"/>
</dbReference>
<evidence type="ECO:0000313" key="2">
    <source>
        <dbReference type="Proteomes" id="UP001055048"/>
    </source>
</evidence>
<accession>A0AA37K276</accession>
<gene>
    <name evidence="1" type="ORF">CE91St12_37780</name>
</gene>
<comment type="caution">
    <text evidence="1">The sequence shown here is derived from an EMBL/GenBank/DDBJ whole genome shotgun (WGS) entry which is preliminary data.</text>
</comment>
<proteinExistence type="predicted"/>